<keyword evidence="2" id="KW-1185">Reference proteome</keyword>
<organism evidence="1 2">
    <name type="scientific">Catharanthus roseus</name>
    <name type="common">Madagascar periwinkle</name>
    <name type="synonym">Vinca rosea</name>
    <dbReference type="NCBI Taxonomy" id="4058"/>
    <lineage>
        <taxon>Eukaryota</taxon>
        <taxon>Viridiplantae</taxon>
        <taxon>Streptophyta</taxon>
        <taxon>Embryophyta</taxon>
        <taxon>Tracheophyta</taxon>
        <taxon>Spermatophyta</taxon>
        <taxon>Magnoliopsida</taxon>
        <taxon>eudicotyledons</taxon>
        <taxon>Gunneridae</taxon>
        <taxon>Pentapetalae</taxon>
        <taxon>asterids</taxon>
        <taxon>lamiids</taxon>
        <taxon>Gentianales</taxon>
        <taxon>Apocynaceae</taxon>
        <taxon>Rauvolfioideae</taxon>
        <taxon>Vinceae</taxon>
        <taxon>Catharanthinae</taxon>
        <taxon>Catharanthus</taxon>
    </lineage>
</organism>
<proteinExistence type="predicted"/>
<dbReference type="EMBL" id="CM044702">
    <property type="protein sequence ID" value="KAI5675383.1"/>
    <property type="molecule type" value="Genomic_DNA"/>
</dbReference>
<protein>
    <submittedName>
        <fullName evidence="1">Uncharacterized protein</fullName>
    </submittedName>
</protein>
<sequence>MQEYRVGWVEPDPAQVTCSLYISSLSPLAALILEQPPLLTSLSSRVLHCYRSLRLLLHILVACSLAPCRLLSDARRRGSVVTPETAVGAFLPDPKALVTCLVVVAQPINIQNPGRVKYLLKNFVMHIAVSPCI</sequence>
<evidence type="ECO:0000313" key="2">
    <source>
        <dbReference type="Proteomes" id="UP001060085"/>
    </source>
</evidence>
<dbReference type="Proteomes" id="UP001060085">
    <property type="component" value="Linkage Group LG02"/>
</dbReference>
<comment type="caution">
    <text evidence="1">The sequence shown here is derived from an EMBL/GenBank/DDBJ whole genome shotgun (WGS) entry which is preliminary data.</text>
</comment>
<reference evidence="2" key="1">
    <citation type="journal article" date="2023" name="Nat. Plants">
        <title>Single-cell RNA sequencing provides a high-resolution roadmap for understanding the multicellular compartmentation of specialized metabolism.</title>
        <authorList>
            <person name="Sun S."/>
            <person name="Shen X."/>
            <person name="Li Y."/>
            <person name="Li Y."/>
            <person name="Wang S."/>
            <person name="Li R."/>
            <person name="Zhang H."/>
            <person name="Shen G."/>
            <person name="Guo B."/>
            <person name="Wei J."/>
            <person name="Xu J."/>
            <person name="St-Pierre B."/>
            <person name="Chen S."/>
            <person name="Sun C."/>
        </authorList>
    </citation>
    <scope>NUCLEOTIDE SEQUENCE [LARGE SCALE GENOMIC DNA]</scope>
</reference>
<gene>
    <name evidence="1" type="ORF">M9H77_06333</name>
</gene>
<accession>A0ACC0BRU3</accession>
<evidence type="ECO:0000313" key="1">
    <source>
        <dbReference type="EMBL" id="KAI5675383.1"/>
    </source>
</evidence>
<name>A0ACC0BRU3_CATRO</name>